<keyword evidence="2" id="KW-1185">Reference proteome</keyword>
<dbReference type="InterPro" id="IPR022291">
    <property type="entry name" value="Bacteriocin_synth_cyclodeHase"/>
</dbReference>
<sequence>MTAPSEAVPEPGDRPRVKTQYSVVVHGPDLVELREGVWNATSVTLTDDAGGGRLLAVIDALDGTSTVAEIAARTGVRVADVQDVCARLLSARAAELAPSSALDHYVATLMAGDELAPVTARTALVLGDGEIAAQTHEHLAASAEAASVERFADDALWRRLCQDNLAGREGDALHGERLLDEFATFRDTLLVAALDVVNPILLRNLNRIAIGLNVPWVHAASDGPFLVVGPTVVPGRSPCYECFERRVALNMRESDSYVRYKRALAQGQVRLGRPVLPAPVRSLVASLVSLEAVNHLVAGSTFTIGKALTVYLPTMEFCYHDVLRLPSCRVCVPRREAVQRQLHFDVRTYLNQVAR</sequence>
<protein>
    <submittedName>
        <fullName evidence="1">TOMM leader peptide-binding protein</fullName>
    </submittedName>
</protein>
<evidence type="ECO:0000313" key="1">
    <source>
        <dbReference type="EMBL" id="MBO2446296.1"/>
    </source>
</evidence>
<accession>A0A939PD54</accession>
<gene>
    <name evidence="1" type="ORF">J4573_04290</name>
</gene>
<dbReference type="GO" id="GO:0008641">
    <property type="term" value="F:ubiquitin-like modifier activating enzyme activity"/>
    <property type="evidence" value="ECO:0007669"/>
    <property type="project" value="InterPro"/>
</dbReference>
<dbReference type="Proteomes" id="UP000669179">
    <property type="component" value="Unassembled WGS sequence"/>
</dbReference>
<dbReference type="SUPFAM" id="SSF69572">
    <property type="entry name" value="Activating enzymes of the ubiquitin-like proteins"/>
    <property type="match status" value="1"/>
</dbReference>
<dbReference type="EMBL" id="JAGEOJ010000002">
    <property type="protein sequence ID" value="MBO2446296.1"/>
    <property type="molecule type" value="Genomic_DNA"/>
</dbReference>
<dbReference type="InterPro" id="IPR035985">
    <property type="entry name" value="Ubiquitin-activating_enz"/>
</dbReference>
<organism evidence="1 2">
    <name type="scientific">Actinomadura barringtoniae</name>
    <dbReference type="NCBI Taxonomy" id="1427535"/>
    <lineage>
        <taxon>Bacteria</taxon>
        <taxon>Bacillati</taxon>
        <taxon>Actinomycetota</taxon>
        <taxon>Actinomycetes</taxon>
        <taxon>Streptosporangiales</taxon>
        <taxon>Thermomonosporaceae</taxon>
        <taxon>Actinomadura</taxon>
    </lineage>
</organism>
<comment type="caution">
    <text evidence="1">The sequence shown here is derived from an EMBL/GenBank/DDBJ whole genome shotgun (WGS) entry which is preliminary data.</text>
</comment>
<proteinExistence type="predicted"/>
<dbReference type="RefSeq" id="WP_208253911.1">
    <property type="nucleotide sequence ID" value="NZ_JAGEOJ010000002.1"/>
</dbReference>
<dbReference type="AlphaFoldDB" id="A0A939PD54"/>
<dbReference type="NCBIfam" id="TIGR03882">
    <property type="entry name" value="cyclo_dehyd_2"/>
    <property type="match status" value="1"/>
</dbReference>
<name>A0A939PD54_9ACTN</name>
<reference evidence="1" key="1">
    <citation type="submission" date="2021-03" db="EMBL/GenBank/DDBJ databases">
        <authorList>
            <person name="Kanchanasin P."/>
            <person name="Saeng-In P."/>
            <person name="Phongsopitanun W."/>
            <person name="Yuki M."/>
            <person name="Kudo T."/>
            <person name="Ohkuma M."/>
            <person name="Tanasupawat S."/>
        </authorList>
    </citation>
    <scope>NUCLEOTIDE SEQUENCE</scope>
    <source>
        <strain evidence="1">GKU 128</strain>
    </source>
</reference>
<dbReference type="Gene3D" id="3.40.50.720">
    <property type="entry name" value="NAD(P)-binding Rossmann-like Domain"/>
    <property type="match status" value="1"/>
</dbReference>
<evidence type="ECO:0000313" key="2">
    <source>
        <dbReference type="Proteomes" id="UP000669179"/>
    </source>
</evidence>